<accession>A0A0P0WNM7</accession>
<dbReference type="EMBL" id="AP014961">
    <property type="protein sequence ID" value="BAS94477.1"/>
    <property type="molecule type" value="Genomic_DNA"/>
</dbReference>
<protein>
    <submittedName>
        <fullName evidence="1">Os05g0469701 protein</fullName>
    </submittedName>
</protein>
<proteinExistence type="predicted"/>
<dbReference type="InParanoid" id="A0A0P0WNM7"/>
<dbReference type="AlphaFoldDB" id="A0A0P0WNM7"/>
<evidence type="ECO:0000313" key="2">
    <source>
        <dbReference type="Proteomes" id="UP000059680"/>
    </source>
</evidence>
<dbReference type="Gramene" id="Os05t0469701-00">
    <property type="protein sequence ID" value="Os05t0469701-00"/>
    <property type="gene ID" value="Os05g0469701"/>
</dbReference>
<organism evidence="1 2">
    <name type="scientific">Oryza sativa subsp. japonica</name>
    <name type="common">Rice</name>
    <dbReference type="NCBI Taxonomy" id="39947"/>
    <lineage>
        <taxon>Eukaryota</taxon>
        <taxon>Viridiplantae</taxon>
        <taxon>Streptophyta</taxon>
        <taxon>Embryophyta</taxon>
        <taxon>Tracheophyta</taxon>
        <taxon>Spermatophyta</taxon>
        <taxon>Magnoliopsida</taxon>
        <taxon>Liliopsida</taxon>
        <taxon>Poales</taxon>
        <taxon>Poaceae</taxon>
        <taxon>BOP clade</taxon>
        <taxon>Oryzoideae</taxon>
        <taxon>Oryzeae</taxon>
        <taxon>Oryzinae</taxon>
        <taxon>Oryza</taxon>
        <taxon>Oryza sativa</taxon>
    </lineage>
</organism>
<reference evidence="1 2" key="2">
    <citation type="journal article" date="2013" name="Plant Cell Physiol.">
        <title>Rice Annotation Project Database (RAP-DB): an integrative and interactive database for rice genomics.</title>
        <authorList>
            <person name="Sakai H."/>
            <person name="Lee S.S."/>
            <person name="Tanaka T."/>
            <person name="Numa H."/>
            <person name="Kim J."/>
            <person name="Kawahara Y."/>
            <person name="Wakimoto H."/>
            <person name="Yang C.C."/>
            <person name="Iwamoto M."/>
            <person name="Abe T."/>
            <person name="Yamada Y."/>
            <person name="Muto A."/>
            <person name="Inokuchi H."/>
            <person name="Ikemura T."/>
            <person name="Matsumoto T."/>
            <person name="Sasaki T."/>
            <person name="Itoh T."/>
        </authorList>
    </citation>
    <scope>NUCLEOTIDE SEQUENCE [LARGE SCALE GENOMIC DNA]</scope>
    <source>
        <strain evidence="2">cv. Nipponbare</strain>
    </source>
</reference>
<gene>
    <name evidence="1" type="ordered locus">Os05g0469701</name>
    <name evidence="1" type="ORF">OSNPB_050469701</name>
</gene>
<reference evidence="1 2" key="3">
    <citation type="journal article" date="2013" name="Rice">
        <title>Improvement of the Oryza sativa Nipponbare reference genome using next generation sequence and optical map data.</title>
        <authorList>
            <person name="Kawahara Y."/>
            <person name="de la Bastide M."/>
            <person name="Hamilton J.P."/>
            <person name="Kanamori H."/>
            <person name="McCombie W.R."/>
            <person name="Ouyang S."/>
            <person name="Schwartz D.C."/>
            <person name="Tanaka T."/>
            <person name="Wu J."/>
            <person name="Zhou S."/>
            <person name="Childs K.L."/>
            <person name="Davidson R.M."/>
            <person name="Lin H."/>
            <person name="Quesada-Ocampo L."/>
            <person name="Vaillancourt B."/>
            <person name="Sakai H."/>
            <person name="Lee S.S."/>
            <person name="Kim J."/>
            <person name="Numa H."/>
            <person name="Itoh T."/>
            <person name="Buell C.R."/>
            <person name="Matsumoto T."/>
        </authorList>
    </citation>
    <scope>NUCLEOTIDE SEQUENCE [LARGE SCALE GENOMIC DNA]</scope>
    <source>
        <strain evidence="2">cv. Nipponbare</strain>
    </source>
</reference>
<reference evidence="2" key="1">
    <citation type="journal article" date="2005" name="Nature">
        <title>The map-based sequence of the rice genome.</title>
        <authorList>
            <consortium name="International rice genome sequencing project (IRGSP)"/>
            <person name="Matsumoto T."/>
            <person name="Wu J."/>
            <person name="Kanamori H."/>
            <person name="Katayose Y."/>
            <person name="Fujisawa M."/>
            <person name="Namiki N."/>
            <person name="Mizuno H."/>
            <person name="Yamamoto K."/>
            <person name="Antonio B.A."/>
            <person name="Baba T."/>
            <person name="Sakata K."/>
            <person name="Nagamura Y."/>
            <person name="Aoki H."/>
            <person name="Arikawa K."/>
            <person name="Arita K."/>
            <person name="Bito T."/>
            <person name="Chiden Y."/>
            <person name="Fujitsuka N."/>
            <person name="Fukunaka R."/>
            <person name="Hamada M."/>
            <person name="Harada C."/>
            <person name="Hayashi A."/>
            <person name="Hijishita S."/>
            <person name="Honda M."/>
            <person name="Hosokawa S."/>
            <person name="Ichikawa Y."/>
            <person name="Idonuma A."/>
            <person name="Iijima M."/>
            <person name="Ikeda M."/>
            <person name="Ikeno M."/>
            <person name="Ito K."/>
            <person name="Ito S."/>
            <person name="Ito T."/>
            <person name="Ito Y."/>
            <person name="Ito Y."/>
            <person name="Iwabuchi A."/>
            <person name="Kamiya K."/>
            <person name="Karasawa W."/>
            <person name="Kurita K."/>
            <person name="Katagiri S."/>
            <person name="Kikuta A."/>
            <person name="Kobayashi H."/>
            <person name="Kobayashi N."/>
            <person name="Machita K."/>
            <person name="Maehara T."/>
            <person name="Masukawa M."/>
            <person name="Mizubayashi T."/>
            <person name="Mukai Y."/>
            <person name="Nagasaki H."/>
            <person name="Nagata Y."/>
            <person name="Naito S."/>
            <person name="Nakashima M."/>
            <person name="Nakama Y."/>
            <person name="Nakamichi Y."/>
            <person name="Nakamura M."/>
            <person name="Meguro A."/>
            <person name="Negishi M."/>
            <person name="Ohta I."/>
            <person name="Ohta T."/>
            <person name="Okamoto M."/>
            <person name="Ono N."/>
            <person name="Saji S."/>
            <person name="Sakaguchi M."/>
            <person name="Sakai K."/>
            <person name="Shibata M."/>
            <person name="Shimokawa T."/>
            <person name="Song J."/>
            <person name="Takazaki Y."/>
            <person name="Terasawa K."/>
            <person name="Tsugane M."/>
            <person name="Tsuji K."/>
            <person name="Ueda S."/>
            <person name="Waki K."/>
            <person name="Yamagata H."/>
            <person name="Yamamoto M."/>
            <person name="Yamamoto S."/>
            <person name="Yamane H."/>
            <person name="Yoshiki S."/>
            <person name="Yoshihara R."/>
            <person name="Yukawa K."/>
            <person name="Zhong H."/>
            <person name="Yano M."/>
            <person name="Yuan Q."/>
            <person name="Ouyang S."/>
            <person name="Liu J."/>
            <person name="Jones K.M."/>
            <person name="Gansberger K."/>
            <person name="Moffat K."/>
            <person name="Hill J."/>
            <person name="Bera J."/>
            <person name="Fadrosh D."/>
            <person name="Jin S."/>
            <person name="Johri S."/>
            <person name="Kim M."/>
            <person name="Overton L."/>
            <person name="Reardon M."/>
            <person name="Tsitrin T."/>
            <person name="Vuong H."/>
            <person name="Weaver B."/>
            <person name="Ciecko A."/>
            <person name="Tallon L."/>
            <person name="Jackson J."/>
            <person name="Pai G."/>
            <person name="Aken S.V."/>
            <person name="Utterback T."/>
            <person name="Reidmuller S."/>
            <person name="Feldblyum T."/>
            <person name="Hsiao J."/>
            <person name="Zismann V."/>
            <person name="Iobst S."/>
            <person name="de Vazeille A.R."/>
            <person name="Buell C.R."/>
            <person name="Ying K."/>
            <person name="Li Y."/>
            <person name="Lu T."/>
            <person name="Huang Y."/>
            <person name="Zhao Q."/>
            <person name="Feng Q."/>
            <person name="Zhang L."/>
            <person name="Zhu J."/>
            <person name="Weng Q."/>
            <person name="Mu J."/>
            <person name="Lu Y."/>
            <person name="Fan D."/>
            <person name="Liu Y."/>
            <person name="Guan J."/>
            <person name="Zhang Y."/>
            <person name="Yu S."/>
            <person name="Liu X."/>
            <person name="Zhang Y."/>
            <person name="Hong G."/>
            <person name="Han B."/>
            <person name="Choisne N."/>
            <person name="Demange N."/>
            <person name="Orjeda G."/>
            <person name="Samain S."/>
            <person name="Cattolico L."/>
            <person name="Pelletier E."/>
            <person name="Couloux A."/>
            <person name="Segurens B."/>
            <person name="Wincker P."/>
            <person name="D'Hont A."/>
            <person name="Scarpelli C."/>
            <person name="Weissenbach J."/>
            <person name="Salanoubat M."/>
            <person name="Quetier F."/>
            <person name="Yu Y."/>
            <person name="Kim H.R."/>
            <person name="Rambo T."/>
            <person name="Currie J."/>
            <person name="Collura K."/>
            <person name="Luo M."/>
            <person name="Yang T."/>
            <person name="Ammiraju J.S.S."/>
            <person name="Engler F."/>
            <person name="Soderlund C."/>
            <person name="Wing R.A."/>
            <person name="Palmer L.E."/>
            <person name="de la Bastide M."/>
            <person name="Spiegel L."/>
            <person name="Nascimento L."/>
            <person name="Zutavern T."/>
            <person name="O'Shaughnessy A."/>
            <person name="Dike S."/>
            <person name="Dedhia N."/>
            <person name="Preston R."/>
            <person name="Balija V."/>
            <person name="McCombie W.R."/>
            <person name="Chow T."/>
            <person name="Chen H."/>
            <person name="Chung M."/>
            <person name="Chen C."/>
            <person name="Shaw J."/>
            <person name="Wu H."/>
            <person name="Hsiao K."/>
            <person name="Chao Y."/>
            <person name="Chu M."/>
            <person name="Cheng C."/>
            <person name="Hour A."/>
            <person name="Lee P."/>
            <person name="Lin S."/>
            <person name="Lin Y."/>
            <person name="Liou J."/>
            <person name="Liu S."/>
            <person name="Hsing Y."/>
            <person name="Raghuvanshi S."/>
            <person name="Mohanty A."/>
            <person name="Bharti A.K."/>
            <person name="Gaur A."/>
            <person name="Gupta V."/>
            <person name="Kumar D."/>
            <person name="Ravi V."/>
            <person name="Vij S."/>
            <person name="Kapur A."/>
            <person name="Khurana P."/>
            <person name="Khurana P."/>
            <person name="Khurana J.P."/>
            <person name="Tyagi A.K."/>
            <person name="Gaikwad K."/>
            <person name="Singh A."/>
            <person name="Dalal V."/>
            <person name="Srivastava S."/>
            <person name="Dixit A."/>
            <person name="Pal A.K."/>
            <person name="Ghazi I.A."/>
            <person name="Yadav M."/>
            <person name="Pandit A."/>
            <person name="Bhargava A."/>
            <person name="Sureshbabu K."/>
            <person name="Batra K."/>
            <person name="Sharma T.R."/>
            <person name="Mohapatra T."/>
            <person name="Singh N.K."/>
            <person name="Messing J."/>
            <person name="Nelson A.B."/>
            <person name="Fuks G."/>
            <person name="Kavchok S."/>
            <person name="Keizer G."/>
            <person name="Linton E."/>
            <person name="Llaca V."/>
            <person name="Song R."/>
            <person name="Tanyolac B."/>
            <person name="Young S."/>
            <person name="Ho-Il K."/>
            <person name="Hahn J.H."/>
            <person name="Sangsakoo G."/>
            <person name="Vanavichit A."/>
            <person name="de Mattos Luiz.A.T."/>
            <person name="Zimmer P.D."/>
            <person name="Malone G."/>
            <person name="Dellagostin O."/>
            <person name="de Oliveira A.C."/>
            <person name="Bevan M."/>
            <person name="Bancroft I."/>
            <person name="Minx P."/>
            <person name="Cordum H."/>
            <person name="Wilson R."/>
            <person name="Cheng Z."/>
            <person name="Jin W."/>
            <person name="Jiang J."/>
            <person name="Leong S.A."/>
            <person name="Iwama H."/>
            <person name="Gojobori T."/>
            <person name="Itoh T."/>
            <person name="Niimura Y."/>
            <person name="Fujii Y."/>
            <person name="Habara T."/>
            <person name="Sakai H."/>
            <person name="Sato Y."/>
            <person name="Wilson G."/>
            <person name="Kumar K."/>
            <person name="McCouch S."/>
            <person name="Juretic N."/>
            <person name="Hoen D."/>
            <person name="Wright S."/>
            <person name="Bruskiewich R."/>
            <person name="Bureau T."/>
            <person name="Miyao A."/>
            <person name="Hirochika H."/>
            <person name="Nishikawa T."/>
            <person name="Kadowaki K."/>
            <person name="Sugiura M."/>
            <person name="Burr B."/>
            <person name="Sasaki T."/>
        </authorList>
    </citation>
    <scope>NUCLEOTIDE SEQUENCE [LARGE SCALE GENOMIC DNA]</scope>
    <source>
        <strain evidence="2">cv. Nipponbare</strain>
    </source>
</reference>
<evidence type="ECO:0000313" key="1">
    <source>
        <dbReference type="EMBL" id="BAS94477.1"/>
    </source>
</evidence>
<keyword evidence="2" id="KW-1185">Reference proteome</keyword>
<name>A0A0P0WNM7_ORYSJ</name>
<dbReference type="Proteomes" id="UP000059680">
    <property type="component" value="Chromosome 5"/>
</dbReference>
<dbReference type="PaxDb" id="39947-A0A0P0WNM7"/>
<sequence>MNRGWCSGTRPFADGITANGYPLDSAMPANAFFALATRIFGPPTITGFTALFRKSAAASTAYSKFALLLSLIGHIGTGSRLNVGWERPARLQPTLM</sequence>